<reference evidence="2 3" key="1">
    <citation type="submission" date="2015-03" db="EMBL/GenBank/DDBJ databases">
        <title>Genome sequence of Pseudoalteromonas aurantia.</title>
        <authorList>
            <person name="Xie B.-B."/>
            <person name="Rong J.-C."/>
            <person name="Qin Q.-L."/>
            <person name="Zhang Y.-Z."/>
        </authorList>
    </citation>
    <scope>NUCLEOTIDE SEQUENCE [LARGE SCALE GENOMIC DNA]</scope>
    <source>
        <strain evidence="2 3">208</strain>
    </source>
</reference>
<evidence type="ECO:0000259" key="1">
    <source>
        <dbReference type="Pfam" id="PF04965"/>
    </source>
</evidence>
<evidence type="ECO:0000313" key="2">
    <source>
        <dbReference type="EMBL" id="MBE0370328.1"/>
    </source>
</evidence>
<evidence type="ECO:0000313" key="3">
    <source>
        <dbReference type="Proteomes" id="UP000615755"/>
    </source>
</evidence>
<sequence>MSQSAFLGQGWAFPPRFATSESGPAIASGEVLLQQAIYLALHTLIGERPLWPEMGSGLSSFTFAEAAEQSLADLKQEIATVLLNYEPRITLQDIVFDSSALYDGILTIELQYLIRQTNSRSNMVFPFYLLEQSV</sequence>
<feature type="domain" description="IraD/Gp25-like" evidence="1">
    <location>
        <begin position="33"/>
        <end position="118"/>
    </location>
</feature>
<dbReference type="Proteomes" id="UP000615755">
    <property type="component" value="Unassembled WGS sequence"/>
</dbReference>
<proteinExistence type="predicted"/>
<comment type="caution">
    <text evidence="2">The sequence shown here is derived from an EMBL/GenBank/DDBJ whole genome shotgun (WGS) entry which is preliminary data.</text>
</comment>
<gene>
    <name evidence="2" type="ORF">PAUR_b0330</name>
</gene>
<keyword evidence="3" id="KW-1185">Reference proteome</keyword>
<dbReference type="Pfam" id="PF04965">
    <property type="entry name" value="GPW_gp25"/>
    <property type="match status" value="1"/>
</dbReference>
<dbReference type="SUPFAM" id="SSF160719">
    <property type="entry name" value="gpW/gp25-like"/>
    <property type="match status" value="1"/>
</dbReference>
<dbReference type="RefSeq" id="WP_192509457.1">
    <property type="nucleotide sequence ID" value="NZ_AQGV01000015.1"/>
</dbReference>
<name>A0ABR9EH65_9GAMM</name>
<dbReference type="Gene3D" id="3.10.450.40">
    <property type="match status" value="1"/>
</dbReference>
<organism evidence="2 3">
    <name type="scientific">Pseudoalteromonas aurantia 208</name>
    <dbReference type="NCBI Taxonomy" id="1314867"/>
    <lineage>
        <taxon>Bacteria</taxon>
        <taxon>Pseudomonadati</taxon>
        <taxon>Pseudomonadota</taxon>
        <taxon>Gammaproteobacteria</taxon>
        <taxon>Alteromonadales</taxon>
        <taxon>Pseudoalteromonadaceae</taxon>
        <taxon>Pseudoalteromonas</taxon>
    </lineage>
</organism>
<dbReference type="InterPro" id="IPR007048">
    <property type="entry name" value="IraD/Gp25-like"/>
</dbReference>
<dbReference type="EMBL" id="AQGV01000015">
    <property type="protein sequence ID" value="MBE0370328.1"/>
    <property type="molecule type" value="Genomic_DNA"/>
</dbReference>
<accession>A0ABR9EH65</accession>
<protein>
    <recommendedName>
        <fullName evidence="1">IraD/Gp25-like domain-containing protein</fullName>
    </recommendedName>
</protein>